<protein>
    <recommendedName>
        <fullName evidence="4">Secreted protein</fullName>
    </recommendedName>
</protein>
<keyword evidence="3" id="KW-1185">Reference proteome</keyword>
<sequence>MVQFYQWKWSKYTFVVRCLVRAEPEVASTAAAAAAAAAAPPLHSSRTCILSLLAPVASCTLDSTLEAFLSRLLPSLAPAPLRRPADRNKTTKSILSGTRPPVQLGNCAS</sequence>
<organism evidence="2 3">
    <name type="scientific">Plutella xylostella</name>
    <name type="common">Diamondback moth</name>
    <name type="synonym">Plutella maculipennis</name>
    <dbReference type="NCBI Taxonomy" id="51655"/>
    <lineage>
        <taxon>Eukaryota</taxon>
        <taxon>Metazoa</taxon>
        <taxon>Ecdysozoa</taxon>
        <taxon>Arthropoda</taxon>
        <taxon>Hexapoda</taxon>
        <taxon>Insecta</taxon>
        <taxon>Pterygota</taxon>
        <taxon>Neoptera</taxon>
        <taxon>Endopterygota</taxon>
        <taxon>Lepidoptera</taxon>
        <taxon>Glossata</taxon>
        <taxon>Ditrysia</taxon>
        <taxon>Yponomeutoidea</taxon>
        <taxon>Plutellidae</taxon>
        <taxon>Plutella</taxon>
    </lineage>
</organism>
<evidence type="ECO:0000313" key="3">
    <source>
        <dbReference type="Proteomes" id="UP000823941"/>
    </source>
</evidence>
<evidence type="ECO:0000313" key="2">
    <source>
        <dbReference type="EMBL" id="KAG7308665.1"/>
    </source>
</evidence>
<proteinExistence type="predicted"/>
<comment type="caution">
    <text evidence="2">The sequence shown here is derived from an EMBL/GenBank/DDBJ whole genome shotgun (WGS) entry which is preliminary data.</text>
</comment>
<accession>A0ABQ7QUE3</accession>
<evidence type="ECO:0008006" key="4">
    <source>
        <dbReference type="Google" id="ProtNLM"/>
    </source>
</evidence>
<name>A0ABQ7QUE3_PLUXY</name>
<dbReference type="EMBL" id="JAHIBW010000008">
    <property type="protein sequence ID" value="KAG7308665.1"/>
    <property type="molecule type" value="Genomic_DNA"/>
</dbReference>
<gene>
    <name evidence="2" type="ORF">JYU34_005887</name>
</gene>
<feature type="region of interest" description="Disordered" evidence="1">
    <location>
        <begin position="79"/>
        <end position="109"/>
    </location>
</feature>
<evidence type="ECO:0000256" key="1">
    <source>
        <dbReference type="SAM" id="MobiDB-lite"/>
    </source>
</evidence>
<dbReference type="Proteomes" id="UP000823941">
    <property type="component" value="Chromosome 8"/>
</dbReference>
<reference evidence="2 3" key="1">
    <citation type="submission" date="2021-06" db="EMBL/GenBank/DDBJ databases">
        <title>A haploid diamondback moth (Plutella xylostella L.) genome assembly resolves 31 chromosomes and identifies a diamide resistance mutation.</title>
        <authorList>
            <person name="Ward C.M."/>
            <person name="Perry K.D."/>
            <person name="Baker G."/>
            <person name="Powis K."/>
            <person name="Heckel D.G."/>
            <person name="Baxter S.W."/>
        </authorList>
    </citation>
    <scope>NUCLEOTIDE SEQUENCE [LARGE SCALE GENOMIC DNA]</scope>
    <source>
        <strain evidence="2 3">LV</strain>
        <tissue evidence="2">Single pupa</tissue>
    </source>
</reference>